<dbReference type="AlphaFoldDB" id="A0A2T0KIY3"/>
<evidence type="ECO:0000313" key="2">
    <source>
        <dbReference type="Proteomes" id="UP000239415"/>
    </source>
</evidence>
<reference evidence="1 2" key="1">
    <citation type="submission" date="2018-03" db="EMBL/GenBank/DDBJ databases">
        <title>Genomic Encyclopedia of Archaeal and Bacterial Type Strains, Phase II (KMG-II): from individual species to whole genera.</title>
        <authorList>
            <person name="Goeker M."/>
        </authorList>
    </citation>
    <scope>NUCLEOTIDE SEQUENCE [LARGE SCALE GENOMIC DNA]</scope>
    <source>
        <strain evidence="1 2">DSM 43146</strain>
    </source>
</reference>
<dbReference type="EMBL" id="PVMZ01000003">
    <property type="protein sequence ID" value="PRX23491.1"/>
    <property type="molecule type" value="Genomic_DNA"/>
</dbReference>
<gene>
    <name evidence="1" type="ORF">CLV67_103239</name>
</gene>
<dbReference type="Proteomes" id="UP000239415">
    <property type="component" value="Unassembled WGS sequence"/>
</dbReference>
<name>A0A2T0KIY3_9ACTN</name>
<accession>A0A2T0KIY3</accession>
<dbReference type="RefSeq" id="WP_170153789.1">
    <property type="nucleotide sequence ID" value="NZ_BOMO01000041.1"/>
</dbReference>
<sequence length="57" mass="6003">MKDALGREHLVTLALPLPLETAGALLKAICEAAEKLGYTEVSLLTDGMNQVVATPPK</sequence>
<organism evidence="1 2">
    <name type="scientific">Actinoplanes italicus</name>
    <dbReference type="NCBI Taxonomy" id="113567"/>
    <lineage>
        <taxon>Bacteria</taxon>
        <taxon>Bacillati</taxon>
        <taxon>Actinomycetota</taxon>
        <taxon>Actinomycetes</taxon>
        <taxon>Micromonosporales</taxon>
        <taxon>Micromonosporaceae</taxon>
        <taxon>Actinoplanes</taxon>
    </lineage>
</organism>
<protein>
    <submittedName>
        <fullName evidence="1">Uncharacterized protein</fullName>
    </submittedName>
</protein>
<evidence type="ECO:0000313" key="1">
    <source>
        <dbReference type="EMBL" id="PRX23491.1"/>
    </source>
</evidence>
<proteinExistence type="predicted"/>
<comment type="caution">
    <text evidence="1">The sequence shown here is derived from an EMBL/GenBank/DDBJ whole genome shotgun (WGS) entry which is preliminary data.</text>
</comment>
<keyword evidence="2" id="KW-1185">Reference proteome</keyword>